<sequence>MYLYLTFGTPDYMEKILKQHENETMFILYGSDKTALLHETEGKTVFTTPRKFEVIDSVNDIQQKGYFVFNNIPVADEGRPIFEQRFLNRSRDIEKMNGFVAFRLLRPIKDDTYIVLTQWENKQAFDAWKQSKSFANAHAKPATATGIKKQNIFNAASYVTTFSGKLPDKK</sequence>
<feature type="domain" description="ABM" evidence="1">
    <location>
        <begin position="66"/>
        <end position="153"/>
    </location>
</feature>
<name>A0A0A3J6N7_9BACL</name>
<gene>
    <name evidence="2" type="ORF">CD30_09660</name>
</gene>
<reference evidence="2 3" key="1">
    <citation type="submission" date="2014-02" db="EMBL/GenBank/DDBJ databases">
        <title>Draft genome sequence of Lysinibacillus massiliensis CCUG 49529.</title>
        <authorList>
            <person name="Zhang F."/>
            <person name="Wang G."/>
            <person name="Zhang L."/>
        </authorList>
    </citation>
    <scope>NUCLEOTIDE SEQUENCE [LARGE SCALE GENOMIC DNA]</scope>
    <source>
        <strain evidence="2 3">CCUG 49529</strain>
    </source>
</reference>
<accession>A0A0A3J6N7</accession>
<evidence type="ECO:0000259" key="1">
    <source>
        <dbReference type="PROSITE" id="PS51725"/>
    </source>
</evidence>
<proteinExistence type="predicted"/>
<dbReference type="Gene3D" id="3.30.70.100">
    <property type="match status" value="1"/>
</dbReference>
<organism evidence="2 3">
    <name type="scientific">Ureibacillus massiliensis 4400831 = CIP 108448 = CCUG 49529</name>
    <dbReference type="NCBI Taxonomy" id="1211035"/>
    <lineage>
        <taxon>Bacteria</taxon>
        <taxon>Bacillati</taxon>
        <taxon>Bacillota</taxon>
        <taxon>Bacilli</taxon>
        <taxon>Bacillales</taxon>
        <taxon>Caryophanaceae</taxon>
        <taxon>Ureibacillus</taxon>
    </lineage>
</organism>
<dbReference type="Proteomes" id="UP000030595">
    <property type="component" value="Unassembled WGS sequence"/>
</dbReference>
<dbReference type="eggNOG" id="COG2329">
    <property type="taxonomic scope" value="Bacteria"/>
</dbReference>
<evidence type="ECO:0000313" key="2">
    <source>
        <dbReference type="EMBL" id="KGR90793.1"/>
    </source>
</evidence>
<dbReference type="Pfam" id="PF03992">
    <property type="entry name" value="ABM"/>
    <property type="match status" value="1"/>
</dbReference>
<dbReference type="OrthoDB" id="2352283at2"/>
<dbReference type="PANTHER" id="PTHR34474">
    <property type="entry name" value="SIGNAL TRANSDUCTION PROTEIN TRAP"/>
    <property type="match status" value="1"/>
</dbReference>
<dbReference type="PROSITE" id="PS51725">
    <property type="entry name" value="ABM"/>
    <property type="match status" value="1"/>
</dbReference>
<evidence type="ECO:0000313" key="3">
    <source>
        <dbReference type="Proteomes" id="UP000030595"/>
    </source>
</evidence>
<dbReference type="EMBL" id="JPVQ01000014">
    <property type="protein sequence ID" value="KGR90793.1"/>
    <property type="molecule type" value="Genomic_DNA"/>
</dbReference>
<dbReference type="AlphaFoldDB" id="A0A0A3J6N7"/>
<dbReference type="RefSeq" id="WP_036175785.1">
    <property type="nucleotide sequence ID" value="NZ_AVCZ01000014.1"/>
</dbReference>
<dbReference type="InterPro" id="IPR011008">
    <property type="entry name" value="Dimeric_a/b-barrel"/>
</dbReference>
<dbReference type="InterPro" id="IPR050404">
    <property type="entry name" value="Heme-degrading_MO"/>
</dbReference>
<keyword evidence="3" id="KW-1185">Reference proteome</keyword>
<comment type="caution">
    <text evidence="2">The sequence shown here is derived from an EMBL/GenBank/DDBJ whole genome shotgun (WGS) entry which is preliminary data.</text>
</comment>
<dbReference type="SUPFAM" id="SSF54909">
    <property type="entry name" value="Dimeric alpha+beta barrel"/>
    <property type="match status" value="1"/>
</dbReference>
<protein>
    <submittedName>
        <fullName evidence="2">Signal transduction protein TRAP</fullName>
    </submittedName>
</protein>
<dbReference type="InterPro" id="IPR007138">
    <property type="entry name" value="ABM_dom"/>
</dbReference>
<dbReference type="PANTHER" id="PTHR34474:SF2">
    <property type="entry name" value="SIGNAL TRANSDUCTION PROTEIN TRAP"/>
    <property type="match status" value="1"/>
</dbReference>